<dbReference type="AlphaFoldDB" id="A0A1N6H5R2"/>
<dbReference type="Pfam" id="PF00037">
    <property type="entry name" value="Fer4"/>
    <property type="match status" value="1"/>
</dbReference>
<dbReference type="Proteomes" id="UP000184694">
    <property type="component" value="Unassembled WGS sequence"/>
</dbReference>
<dbReference type="NCBIfam" id="NF038196">
    <property type="entry name" value="ferrodoxin_EFR1"/>
    <property type="match status" value="1"/>
</dbReference>
<dbReference type="STRING" id="1121457.SAMN02745161_2018"/>
<dbReference type="InterPro" id="IPR029039">
    <property type="entry name" value="Flavoprotein-like_sf"/>
</dbReference>
<evidence type="ECO:0000259" key="7">
    <source>
        <dbReference type="PROSITE" id="PS51379"/>
    </source>
</evidence>
<dbReference type="OrthoDB" id="9798098at2"/>
<dbReference type="PROSITE" id="PS51379">
    <property type="entry name" value="4FE4S_FER_2"/>
    <property type="match status" value="2"/>
</dbReference>
<dbReference type="SUPFAM" id="SSF54862">
    <property type="entry name" value="4Fe-4S ferredoxins"/>
    <property type="match status" value="1"/>
</dbReference>
<accession>A0A1N6H5R2</accession>
<proteinExistence type="predicted"/>
<dbReference type="PROSITE" id="PS00201">
    <property type="entry name" value="FLAVODOXIN"/>
    <property type="match status" value="1"/>
</dbReference>
<dbReference type="PROSITE" id="PS00198">
    <property type="entry name" value="4FE4S_FER_1"/>
    <property type="match status" value="1"/>
</dbReference>
<dbReference type="Gene3D" id="3.30.70.20">
    <property type="match status" value="1"/>
</dbReference>
<reference evidence="9" key="1">
    <citation type="submission" date="2016-11" db="EMBL/GenBank/DDBJ databases">
        <authorList>
            <person name="Varghese N."/>
            <person name="Submissions S."/>
        </authorList>
    </citation>
    <scope>NUCLEOTIDE SEQUENCE [LARGE SCALE GENOMIC DNA]</scope>
    <source>
        <strain evidence="9">DSM 17456</strain>
    </source>
</reference>
<evidence type="ECO:0000313" key="8">
    <source>
        <dbReference type="EMBL" id="SIO15025.1"/>
    </source>
</evidence>
<dbReference type="GO" id="GO:0051539">
    <property type="term" value="F:4 iron, 4 sulfur cluster binding"/>
    <property type="evidence" value="ECO:0007669"/>
    <property type="project" value="UniProtKB-KW"/>
</dbReference>
<dbReference type="InterPro" id="IPR017900">
    <property type="entry name" value="4Fe4S_Fe_S_CS"/>
</dbReference>
<dbReference type="GO" id="GO:0009055">
    <property type="term" value="F:electron transfer activity"/>
    <property type="evidence" value="ECO:0007669"/>
    <property type="project" value="InterPro"/>
</dbReference>
<dbReference type="RefSeq" id="WP_074216798.1">
    <property type="nucleotide sequence ID" value="NZ_FSRG01000005.1"/>
</dbReference>
<keyword evidence="4" id="KW-0408">Iron</keyword>
<dbReference type="PROSITE" id="PS50902">
    <property type="entry name" value="FLAVODOXIN_LIKE"/>
    <property type="match status" value="1"/>
</dbReference>
<dbReference type="InterPro" id="IPR017896">
    <property type="entry name" value="4Fe4S_Fe-S-bd"/>
</dbReference>
<keyword evidence="3" id="KW-0479">Metal-binding</keyword>
<protein>
    <submittedName>
        <fullName evidence="8">4Fe-4S binding domain-containing protein</fullName>
    </submittedName>
</protein>
<feature type="domain" description="4Fe-4S ferredoxin-type" evidence="7">
    <location>
        <begin position="187"/>
        <end position="215"/>
    </location>
</feature>
<dbReference type="InterPro" id="IPR001226">
    <property type="entry name" value="Flavodoxin_CS"/>
</dbReference>
<evidence type="ECO:0000256" key="5">
    <source>
        <dbReference type="ARBA" id="ARBA00023014"/>
    </source>
</evidence>
<dbReference type="PANTHER" id="PTHR24960">
    <property type="entry name" value="PHOTOSYSTEM I IRON-SULFUR CENTER-RELATED"/>
    <property type="match status" value="1"/>
</dbReference>
<gene>
    <name evidence="8" type="ORF">SAMN02745161_2018</name>
</gene>
<dbReference type="InterPro" id="IPR047964">
    <property type="entry name" value="EFR1-like"/>
</dbReference>
<evidence type="ECO:0000256" key="3">
    <source>
        <dbReference type="ARBA" id="ARBA00022723"/>
    </source>
</evidence>
<feature type="domain" description="4Fe-4S ferredoxin-type" evidence="7">
    <location>
        <begin position="218"/>
        <end position="243"/>
    </location>
</feature>
<dbReference type="InterPro" id="IPR050157">
    <property type="entry name" value="PSI_iron-sulfur_center"/>
</dbReference>
<dbReference type="Gene3D" id="3.40.50.360">
    <property type="match status" value="1"/>
</dbReference>
<evidence type="ECO:0000259" key="6">
    <source>
        <dbReference type="PROSITE" id="PS50902"/>
    </source>
</evidence>
<name>A0A1N6H5R2_9BACT</name>
<sequence>MEIDSAKIVYFSPTGTTKTVAQGIVKGINPSSVDLIDITTPSGREQSLQTTENELLVVAVPVYMGRVPALVVEWLKTIKSSKTPVVCVVVYGNRVYDDALLELKDIVETCGCIPVGCGAYIGEHSFSNAETPIAEGRPNKDDLAHAEDFGRSISKKLEAVSFSSQLSDIEVPGVRPYGGVTTLWNVDFIAVNDLCIQCGVCAEICPVGAIASQDYTLIDQEKCITCCACIKNCPQSARAIKPSPVKDASIRLNKLFQEPKQPEVYL</sequence>
<dbReference type="InterPro" id="IPR008254">
    <property type="entry name" value="Flavodoxin/NO_synth"/>
</dbReference>
<keyword evidence="2" id="KW-0004">4Fe-4S</keyword>
<dbReference type="GO" id="GO:0010181">
    <property type="term" value="F:FMN binding"/>
    <property type="evidence" value="ECO:0007669"/>
    <property type="project" value="InterPro"/>
</dbReference>
<dbReference type="PANTHER" id="PTHR24960:SF80">
    <property type="entry name" value="FERREDOXIN"/>
    <property type="match status" value="1"/>
</dbReference>
<evidence type="ECO:0000313" key="9">
    <source>
        <dbReference type="Proteomes" id="UP000184694"/>
    </source>
</evidence>
<organism evidence="8 9">
    <name type="scientific">Halodesulfovibrio marinisediminis DSM 17456</name>
    <dbReference type="NCBI Taxonomy" id="1121457"/>
    <lineage>
        <taxon>Bacteria</taxon>
        <taxon>Pseudomonadati</taxon>
        <taxon>Thermodesulfobacteriota</taxon>
        <taxon>Desulfovibrionia</taxon>
        <taxon>Desulfovibrionales</taxon>
        <taxon>Desulfovibrionaceae</taxon>
        <taxon>Halodesulfovibrio</taxon>
    </lineage>
</organism>
<dbReference type="SUPFAM" id="SSF52218">
    <property type="entry name" value="Flavoproteins"/>
    <property type="match status" value="1"/>
</dbReference>
<evidence type="ECO:0000256" key="2">
    <source>
        <dbReference type="ARBA" id="ARBA00022485"/>
    </source>
</evidence>
<evidence type="ECO:0000256" key="1">
    <source>
        <dbReference type="ARBA" id="ARBA00001917"/>
    </source>
</evidence>
<keyword evidence="9" id="KW-1185">Reference proteome</keyword>
<evidence type="ECO:0000256" key="4">
    <source>
        <dbReference type="ARBA" id="ARBA00023004"/>
    </source>
</evidence>
<dbReference type="EMBL" id="FSRG01000005">
    <property type="protein sequence ID" value="SIO15025.1"/>
    <property type="molecule type" value="Genomic_DNA"/>
</dbReference>
<feature type="domain" description="Flavodoxin-like" evidence="6">
    <location>
        <begin position="6"/>
        <end position="154"/>
    </location>
</feature>
<comment type="cofactor">
    <cofactor evidence="1">
        <name>FMN</name>
        <dbReference type="ChEBI" id="CHEBI:58210"/>
    </cofactor>
</comment>
<dbReference type="GO" id="GO:0046872">
    <property type="term" value="F:metal ion binding"/>
    <property type="evidence" value="ECO:0007669"/>
    <property type="project" value="UniProtKB-KW"/>
</dbReference>
<keyword evidence="5" id="KW-0411">Iron-sulfur</keyword>